<evidence type="ECO:0000259" key="1">
    <source>
        <dbReference type="PROSITE" id="PS50093"/>
    </source>
</evidence>
<dbReference type="InterPro" id="IPR035986">
    <property type="entry name" value="PKD_dom_sf"/>
</dbReference>
<gene>
    <name evidence="2" type="ORF">NCTC12714_00566</name>
</gene>
<sequence>MIETDNLTLKKFQENFDFIEAKMKDSQIYKDALESFTKYMPSHSFTDDQKALAYSDFMAKTFLGVFNTAVQTALTIDQNEIATRDAQNQSALGILGKKKEVAMLANQVKESFFKIQASKMQTAQLQAQALQDKIKAEVLHKSANDNAQINKANCMVSYQNVLSNANKPDLLKSYDMQKTTVDALKAIGEAAISDYTDEWKRVKIPDYNTDFDTTIIEIYVTKSIIAINEVISFHIVTSIELVEAEWDFGDGQTSTQKDNILKSYSKSGSYNVMLKALVSVQNEEYENDKTQEKFLIKEYFRNLEVLVC</sequence>
<dbReference type="AlphaFoldDB" id="A0A099TZI9"/>
<evidence type="ECO:0000313" key="3">
    <source>
        <dbReference type="Proteomes" id="UP000255139"/>
    </source>
</evidence>
<dbReference type="Pfam" id="PF18911">
    <property type="entry name" value="PKD_4"/>
    <property type="match status" value="1"/>
</dbReference>
<dbReference type="Proteomes" id="UP000255139">
    <property type="component" value="Unassembled WGS sequence"/>
</dbReference>
<dbReference type="EMBL" id="UGJE01000002">
    <property type="protein sequence ID" value="STQ85778.1"/>
    <property type="molecule type" value="Genomic_DNA"/>
</dbReference>
<evidence type="ECO:0000313" key="2">
    <source>
        <dbReference type="EMBL" id="STQ85778.1"/>
    </source>
</evidence>
<dbReference type="PROSITE" id="PS50093">
    <property type="entry name" value="PKD"/>
    <property type="match status" value="1"/>
</dbReference>
<protein>
    <recommendedName>
        <fullName evidence="1">PKD domain-containing protein</fullName>
    </recommendedName>
</protein>
<accession>A0A099TZI9</accession>
<dbReference type="InterPro" id="IPR000601">
    <property type="entry name" value="PKD_dom"/>
</dbReference>
<organism evidence="2 3">
    <name type="scientific">Helicobacter muridarum</name>
    <dbReference type="NCBI Taxonomy" id="216"/>
    <lineage>
        <taxon>Bacteria</taxon>
        <taxon>Pseudomonadati</taxon>
        <taxon>Campylobacterota</taxon>
        <taxon>Epsilonproteobacteria</taxon>
        <taxon>Campylobacterales</taxon>
        <taxon>Helicobacteraceae</taxon>
        <taxon>Helicobacter</taxon>
    </lineage>
</organism>
<reference evidence="2 3" key="1">
    <citation type="submission" date="2018-06" db="EMBL/GenBank/DDBJ databases">
        <authorList>
            <consortium name="Pathogen Informatics"/>
            <person name="Doyle S."/>
        </authorList>
    </citation>
    <scope>NUCLEOTIDE SEQUENCE [LARGE SCALE GENOMIC DNA]</scope>
    <source>
        <strain evidence="2 3">NCTC12714</strain>
    </source>
</reference>
<keyword evidence="3" id="KW-1185">Reference proteome</keyword>
<dbReference type="SUPFAM" id="SSF49299">
    <property type="entry name" value="PKD domain"/>
    <property type="match status" value="1"/>
</dbReference>
<dbReference type="CDD" id="cd00146">
    <property type="entry name" value="PKD"/>
    <property type="match status" value="1"/>
</dbReference>
<dbReference type="Gene3D" id="2.60.40.10">
    <property type="entry name" value="Immunoglobulins"/>
    <property type="match status" value="1"/>
</dbReference>
<dbReference type="RefSeq" id="WP_034557997.1">
    <property type="nucleotide sequence ID" value="NZ_FZML01000041.1"/>
</dbReference>
<feature type="domain" description="PKD" evidence="1">
    <location>
        <begin position="245"/>
        <end position="276"/>
    </location>
</feature>
<dbReference type="InterPro" id="IPR013783">
    <property type="entry name" value="Ig-like_fold"/>
</dbReference>
<proteinExistence type="predicted"/>
<name>A0A099TZI9_9HELI</name>